<dbReference type="WBParaSite" id="nRc.2.0.1.t11358-RA">
    <property type="protein sequence ID" value="nRc.2.0.1.t11358-RA"/>
    <property type="gene ID" value="nRc.2.0.1.g11358"/>
</dbReference>
<dbReference type="Proteomes" id="UP000887565">
    <property type="component" value="Unplaced"/>
</dbReference>
<dbReference type="AlphaFoldDB" id="A0A915IC51"/>
<sequence>NQVSPISRFVTPPPTADVLDVVLQLSEKPDRPDITQKFEVQVNNDCEEPFARPHLIVLEKNISSSLCNKNISLDTPTLLPASVSTVAQSDHVYDSSIPGQLSFLPN</sequence>
<protein>
    <submittedName>
        <fullName evidence="2">Growth hormone receptor</fullName>
    </submittedName>
</protein>
<accession>A0A915IC51</accession>
<evidence type="ECO:0000313" key="1">
    <source>
        <dbReference type="Proteomes" id="UP000887565"/>
    </source>
</evidence>
<reference evidence="2" key="1">
    <citation type="submission" date="2022-11" db="UniProtKB">
        <authorList>
            <consortium name="WormBaseParasite"/>
        </authorList>
    </citation>
    <scope>IDENTIFICATION</scope>
</reference>
<name>A0A915IC51_ROMCU</name>
<proteinExistence type="predicted"/>
<evidence type="ECO:0000313" key="2">
    <source>
        <dbReference type="WBParaSite" id="nRc.2.0.1.t11358-RA"/>
    </source>
</evidence>
<keyword evidence="1" id="KW-1185">Reference proteome</keyword>
<organism evidence="1 2">
    <name type="scientific">Romanomermis culicivorax</name>
    <name type="common">Nematode worm</name>
    <dbReference type="NCBI Taxonomy" id="13658"/>
    <lineage>
        <taxon>Eukaryota</taxon>
        <taxon>Metazoa</taxon>
        <taxon>Ecdysozoa</taxon>
        <taxon>Nematoda</taxon>
        <taxon>Enoplea</taxon>
        <taxon>Dorylaimia</taxon>
        <taxon>Mermithida</taxon>
        <taxon>Mermithoidea</taxon>
        <taxon>Mermithidae</taxon>
        <taxon>Romanomermis</taxon>
    </lineage>
</organism>